<evidence type="ECO:0000313" key="4">
    <source>
        <dbReference type="Proteomes" id="UP000515152"/>
    </source>
</evidence>
<feature type="region of interest" description="Disordered" evidence="1">
    <location>
        <begin position="1025"/>
        <end position="1070"/>
    </location>
</feature>
<feature type="compositionally biased region" description="Low complexity" evidence="1">
    <location>
        <begin position="720"/>
        <end position="732"/>
    </location>
</feature>
<feature type="domain" description="SEA" evidence="3">
    <location>
        <begin position="738"/>
        <end position="852"/>
    </location>
</feature>
<dbReference type="PROSITE" id="PS50024">
    <property type="entry name" value="SEA"/>
    <property type="match status" value="9"/>
</dbReference>
<feature type="compositionally biased region" description="Polar residues" evidence="1">
    <location>
        <begin position="1052"/>
        <end position="1066"/>
    </location>
</feature>
<feature type="compositionally biased region" description="Low complexity" evidence="1">
    <location>
        <begin position="369"/>
        <end position="394"/>
    </location>
</feature>
<dbReference type="PANTHER" id="PTHR12199:SF5">
    <property type="entry name" value="MUCIN-2-LIKE ISOFORM X1"/>
    <property type="match status" value="1"/>
</dbReference>
<feature type="compositionally biased region" description="Polar residues" evidence="1">
    <location>
        <begin position="156"/>
        <end position="165"/>
    </location>
</feature>
<dbReference type="KEGG" id="char:116218324"/>
<feature type="domain" description="SEA" evidence="3">
    <location>
        <begin position="197"/>
        <end position="311"/>
    </location>
</feature>
<accession>A0A8M1KAB2</accession>
<name>A0A8M1KAB2_CLUHA</name>
<dbReference type="RefSeq" id="XP_042558914.1">
    <property type="nucleotide sequence ID" value="XM_042702980.1"/>
</dbReference>
<feature type="region of interest" description="Disordered" evidence="1">
    <location>
        <begin position="359"/>
        <end position="394"/>
    </location>
</feature>
<reference evidence="5" key="1">
    <citation type="submission" date="2025-08" db="UniProtKB">
        <authorList>
            <consortium name="RefSeq"/>
        </authorList>
    </citation>
    <scope>IDENTIFICATION</scope>
</reference>
<gene>
    <name evidence="5" type="primary">LOC116218324</name>
</gene>
<feature type="region of interest" description="Disordered" evidence="1">
    <location>
        <begin position="687"/>
        <end position="732"/>
    </location>
</feature>
<evidence type="ECO:0000259" key="3">
    <source>
        <dbReference type="PROSITE" id="PS50024"/>
    </source>
</evidence>
<feature type="compositionally biased region" description="Low complexity" evidence="1">
    <location>
        <begin position="166"/>
        <end position="190"/>
    </location>
</feature>
<feature type="domain" description="SEA" evidence="3">
    <location>
        <begin position="1375"/>
        <end position="1489"/>
    </location>
</feature>
<sequence length="1613" mass="170742">MKVVPVLVLLSLIGIFKDVQTQTTVTSSGPTQTSVSVSATTPVPSTQDLTSTSANLETNGTALTSTNGVFKQSSTQAATTMMENATSAPASQPNTTAATMIPTAGVFKQSSTQAATTMMENATSAPASQPNTTAATMIPTAGVFKQSSTQAATTMMENATSAPASQPNTTAATMTPTAAPQTTTAPQPAPVTAASIPEPEVKLEFKLEQSFTPQLQNTSSPAFQSLADKVSTALDKVYTEKFGSSFNRTEIKGFRQGSVIVESVLIFNDVSSVPETGNVTDTLVQAVSSNSSDFADLGVNPTSIKAERVFKQLPTQAPTTIMENATSAPASQPNTTAATMIPTAGVFKQSSTQAATTMMENATSAPASQPNTTAATMTPTAAPQTTAAPQPAPVTAASIPEPEVKLEFKLEQTFTPQLQNTSSTAFKSLATKLSSALDKVYSVQFGSRFNRTEIKGFRQGSVIVESVLIFNDVNSVPETENVTDTLVQAVSSNSSDFADLGINSTSIKAERVFRSLQTQAPTTMIKDTTPTPTSDPNTTTAATSLTPNSSAPQTTAAPQPAPVTAASIPEPEVKLEFKLEQTFTPQLQNTSSTAFKSLATKLSSALDKVYSVQFGSRFNRTEIKGFRQGSVIVDSLLIFNDVNSVPETENVTEILVQAVSTNSSDFAELGINSTSIKAERVFRSLQTQAPTTMIKDTTPTPTSDPNTTTAATSLTPNSSAPQTTLAPQPAPVTAASIPEPEVKLEFKLEQTFTPQLQNTSSTAFKSLATKLSSALDKVYSVQFGSRFNRTEIKGFRQGSVIVDSLLIFNDVNSVPETENVTEILVQAVSTNSSDFAELGINSTSIKAERVFRSLQTQAPTTMIKDTTPTPTSDPNTTTAATSLTPNSSAPQTTAAPQPAPVTAASIPEPEVKLEFKLEQTFTPQLQNTSSTAFKSLATKLSSALDKVYSVQFGSRFNRTEIKGFRQGSVIVDSLLIFNDVNSVPETENVTEILVQAVSTNSSDFAELRINSTSIKAERVFRSLQTQAPTTMIKDTTPTPTSDPNTTTAATSLTPNSSEPTSTQPSPVTAAPVPDQQIKLEFRLQQTFTPNLANPASTEFKSLATKVSTVLDRIYSDKFGSRFVRTQINGFRQGSVVVDSVLIFNDTNNVPDTANVTSTLEEAIATNGSDVAGLAINGSSIVAERVVSVTTQSPASPAQTSMASTLTVTEPTSTQPSPVTAAPVPDQQIKLEFRLQQTFTPNLANPASTEFKSLATKVSTVLNRIYSDKFGPRFVRTQINGFRQGSVVVDSVLIFNDTNNVPDTANVTSTLEEAIATNSSDVAELAINGSSIVAERVVSVTTQSPASPAQTSMASTLTVTEPTSTQPSPVTAAPVPDQQIKLEFRLQQTFTPNLANPASTEFKSLATKVSKVLDRIYSDKFGSRFVRTQINGFRQGSVVVDSVLIFNDTNNVPDTANVTSTLEEAIATNGSDVAGLAINGSSIVAERVVSVTTQSPASPAQTSMASTLTVTEPTSTQPSPVTAAPVPDQQIKLEFRLQQTFTPNLANPASTEFKSLATKVSTVLNRIYSDKFGPRFVRTQINGFRQGSVVVDSVLIFNDTNNVPDTANVTSTCC</sequence>
<feature type="compositionally biased region" description="Polar residues" evidence="1">
    <location>
        <begin position="48"/>
        <end position="96"/>
    </location>
</feature>
<feature type="region of interest" description="Disordered" evidence="1">
    <location>
        <begin position="518"/>
        <end position="563"/>
    </location>
</feature>
<dbReference type="Pfam" id="PF01390">
    <property type="entry name" value="SEA"/>
    <property type="match status" value="9"/>
</dbReference>
<feature type="domain" description="SEA" evidence="3">
    <location>
        <begin position="1073"/>
        <end position="1187"/>
    </location>
</feature>
<dbReference type="OrthoDB" id="10070537at2759"/>
<proteinExistence type="predicted"/>
<keyword evidence="4" id="KW-1185">Reference proteome</keyword>
<feature type="domain" description="SEA" evidence="3">
    <location>
        <begin position="1526"/>
        <end position="1613"/>
    </location>
</feature>
<feature type="domain" description="SEA" evidence="3">
    <location>
        <begin position="1224"/>
        <end position="1338"/>
    </location>
</feature>
<dbReference type="PANTHER" id="PTHR12199">
    <property type="entry name" value="INTERPHOTORECEPTOR MATRIX PROTEOGLYCAN"/>
    <property type="match status" value="1"/>
</dbReference>
<feature type="compositionally biased region" description="Low complexity" evidence="1">
    <location>
        <begin position="1028"/>
        <end position="1051"/>
    </location>
</feature>
<feature type="region of interest" description="Disordered" evidence="1">
    <location>
        <begin position="23"/>
        <end position="96"/>
    </location>
</feature>
<dbReference type="GeneID" id="116218324"/>
<evidence type="ECO:0000256" key="1">
    <source>
        <dbReference type="SAM" id="MobiDB-lite"/>
    </source>
</evidence>
<feature type="chain" id="PRO_5035470500" evidence="2">
    <location>
        <begin position="22"/>
        <end position="1613"/>
    </location>
</feature>
<dbReference type="Proteomes" id="UP000515152">
    <property type="component" value="Chromosome 22"/>
</dbReference>
<feature type="compositionally biased region" description="Low complexity" evidence="1">
    <location>
        <begin position="521"/>
        <end position="563"/>
    </location>
</feature>
<evidence type="ECO:0000313" key="5">
    <source>
        <dbReference type="RefSeq" id="XP_042558914.1"/>
    </source>
</evidence>
<feature type="compositionally biased region" description="Low complexity" evidence="1">
    <location>
        <begin position="859"/>
        <end position="901"/>
    </location>
</feature>
<feature type="compositionally biased region" description="Low complexity" evidence="1">
    <location>
        <begin position="30"/>
        <end position="47"/>
    </location>
</feature>
<keyword evidence="2" id="KW-0732">Signal</keyword>
<organism evidence="4 5">
    <name type="scientific">Clupea harengus</name>
    <name type="common">Atlantic herring</name>
    <dbReference type="NCBI Taxonomy" id="7950"/>
    <lineage>
        <taxon>Eukaryota</taxon>
        <taxon>Metazoa</taxon>
        <taxon>Chordata</taxon>
        <taxon>Craniata</taxon>
        <taxon>Vertebrata</taxon>
        <taxon>Euteleostomi</taxon>
        <taxon>Actinopterygii</taxon>
        <taxon>Neopterygii</taxon>
        <taxon>Teleostei</taxon>
        <taxon>Clupei</taxon>
        <taxon>Clupeiformes</taxon>
        <taxon>Clupeoidei</taxon>
        <taxon>Clupeidae</taxon>
        <taxon>Clupea</taxon>
    </lineage>
</organism>
<dbReference type="InterPro" id="IPR039861">
    <property type="entry name" value="IMPG"/>
</dbReference>
<feature type="domain" description="SEA" evidence="3">
    <location>
        <begin position="569"/>
        <end position="683"/>
    </location>
</feature>
<feature type="domain" description="SEA" evidence="3">
    <location>
        <begin position="907"/>
        <end position="1021"/>
    </location>
</feature>
<feature type="region of interest" description="Disordered" evidence="1">
    <location>
        <begin position="856"/>
        <end position="901"/>
    </location>
</feature>
<feature type="compositionally biased region" description="Low complexity" evidence="1">
    <location>
        <begin position="690"/>
        <end position="713"/>
    </location>
</feature>
<feature type="region of interest" description="Disordered" evidence="1">
    <location>
        <begin position="156"/>
        <end position="190"/>
    </location>
</feature>
<protein>
    <submittedName>
        <fullName evidence="5">Mucin-5B</fullName>
    </submittedName>
</protein>
<dbReference type="GO" id="GO:0007601">
    <property type="term" value="P:visual perception"/>
    <property type="evidence" value="ECO:0007669"/>
    <property type="project" value="InterPro"/>
</dbReference>
<evidence type="ECO:0000256" key="2">
    <source>
        <dbReference type="SAM" id="SignalP"/>
    </source>
</evidence>
<dbReference type="InterPro" id="IPR000082">
    <property type="entry name" value="SEA_dom"/>
</dbReference>
<feature type="compositionally biased region" description="Polar residues" evidence="1">
    <location>
        <begin position="359"/>
        <end position="368"/>
    </location>
</feature>
<dbReference type="SMART" id="SM00200">
    <property type="entry name" value="SEA"/>
    <property type="match status" value="9"/>
</dbReference>
<feature type="signal peptide" evidence="2">
    <location>
        <begin position="1"/>
        <end position="21"/>
    </location>
</feature>
<feature type="domain" description="SEA" evidence="3">
    <location>
        <begin position="400"/>
        <end position="514"/>
    </location>
</feature>